<evidence type="ECO:0000313" key="10">
    <source>
        <dbReference type="Proteomes" id="UP000756860"/>
    </source>
</evidence>
<feature type="domain" description="Major facilitator superfamily (MFS) profile" evidence="8">
    <location>
        <begin position="10"/>
        <end position="390"/>
    </location>
</feature>
<feature type="transmembrane region" description="Helical" evidence="7">
    <location>
        <begin position="306"/>
        <end position="325"/>
    </location>
</feature>
<evidence type="ECO:0000256" key="3">
    <source>
        <dbReference type="ARBA" id="ARBA00022475"/>
    </source>
</evidence>
<keyword evidence="3" id="KW-1003">Cell membrane</keyword>
<feature type="transmembrane region" description="Helical" evidence="7">
    <location>
        <begin position="365"/>
        <end position="386"/>
    </location>
</feature>
<evidence type="ECO:0000256" key="5">
    <source>
        <dbReference type="ARBA" id="ARBA00022989"/>
    </source>
</evidence>
<dbReference type="InterPro" id="IPR036259">
    <property type="entry name" value="MFS_trans_sf"/>
</dbReference>
<evidence type="ECO:0000256" key="6">
    <source>
        <dbReference type="ARBA" id="ARBA00023136"/>
    </source>
</evidence>
<proteinExistence type="predicted"/>
<feature type="transmembrane region" description="Helical" evidence="7">
    <location>
        <begin position="166"/>
        <end position="185"/>
    </location>
</feature>
<keyword evidence="5 7" id="KW-1133">Transmembrane helix</keyword>
<keyword evidence="2" id="KW-0813">Transport</keyword>
<dbReference type="PROSITE" id="PS00217">
    <property type="entry name" value="SUGAR_TRANSPORT_2"/>
    <property type="match status" value="1"/>
</dbReference>
<dbReference type="CDD" id="cd17325">
    <property type="entry name" value="MFS_MdtG_SLC18_like"/>
    <property type="match status" value="1"/>
</dbReference>
<keyword evidence="10" id="KW-1185">Reference proteome</keyword>
<dbReference type="InterPro" id="IPR005829">
    <property type="entry name" value="Sugar_transporter_CS"/>
</dbReference>
<evidence type="ECO:0000256" key="2">
    <source>
        <dbReference type="ARBA" id="ARBA00022448"/>
    </source>
</evidence>
<keyword evidence="4 7" id="KW-0812">Transmembrane</keyword>
<feature type="transmembrane region" description="Helical" evidence="7">
    <location>
        <begin position="135"/>
        <end position="160"/>
    </location>
</feature>
<feature type="transmembrane region" description="Helical" evidence="7">
    <location>
        <begin position="278"/>
        <end position="300"/>
    </location>
</feature>
<dbReference type="InterPro" id="IPR011701">
    <property type="entry name" value="MFS"/>
</dbReference>
<dbReference type="PANTHER" id="PTHR23517:SF3">
    <property type="entry name" value="INTEGRAL MEMBRANE TRANSPORT PROTEIN"/>
    <property type="match status" value="1"/>
</dbReference>
<feature type="transmembrane region" description="Helical" evidence="7">
    <location>
        <begin position="47"/>
        <end position="67"/>
    </location>
</feature>
<reference evidence="9 10" key="1">
    <citation type="submission" date="2021-05" db="EMBL/GenBank/DDBJ databases">
        <title>The draft genome of Geobacter luticola JCM 17780.</title>
        <authorList>
            <person name="Xu Z."/>
            <person name="Masuda Y."/>
            <person name="Itoh H."/>
            <person name="Senoo K."/>
        </authorList>
    </citation>
    <scope>NUCLEOTIDE SEQUENCE [LARGE SCALE GENOMIC DNA]</scope>
    <source>
        <strain evidence="9 10">JCM 17780</strain>
    </source>
</reference>
<protein>
    <submittedName>
        <fullName evidence="9">MFS transporter</fullName>
    </submittedName>
</protein>
<comment type="caution">
    <text evidence="9">The sequence shown here is derived from an EMBL/GenBank/DDBJ whole genome shotgun (WGS) entry which is preliminary data.</text>
</comment>
<feature type="transmembrane region" description="Helical" evidence="7">
    <location>
        <begin position="103"/>
        <end position="123"/>
    </location>
</feature>
<evidence type="ECO:0000313" key="9">
    <source>
        <dbReference type="EMBL" id="MBT0651896.1"/>
    </source>
</evidence>
<feature type="transmembrane region" description="Helical" evidence="7">
    <location>
        <begin position="337"/>
        <end position="359"/>
    </location>
</feature>
<evidence type="ECO:0000256" key="1">
    <source>
        <dbReference type="ARBA" id="ARBA00004651"/>
    </source>
</evidence>
<keyword evidence="6 7" id="KW-0472">Membrane</keyword>
<evidence type="ECO:0000259" key="8">
    <source>
        <dbReference type="PROSITE" id="PS50850"/>
    </source>
</evidence>
<name>A0ABS5S945_9BACT</name>
<gene>
    <name evidence="9" type="ORF">KI810_02405</name>
</gene>
<dbReference type="InterPro" id="IPR020846">
    <property type="entry name" value="MFS_dom"/>
</dbReference>
<dbReference type="PANTHER" id="PTHR23517">
    <property type="entry name" value="RESISTANCE PROTEIN MDTM, PUTATIVE-RELATED-RELATED"/>
    <property type="match status" value="1"/>
</dbReference>
<feature type="transmembrane region" description="Helical" evidence="7">
    <location>
        <begin position="213"/>
        <end position="234"/>
    </location>
</feature>
<organism evidence="9 10">
    <name type="scientific">Geomobilimonas luticola</name>
    <dbReference type="NCBI Taxonomy" id="1114878"/>
    <lineage>
        <taxon>Bacteria</taxon>
        <taxon>Pseudomonadati</taxon>
        <taxon>Thermodesulfobacteriota</taxon>
        <taxon>Desulfuromonadia</taxon>
        <taxon>Geobacterales</taxon>
        <taxon>Geobacteraceae</taxon>
        <taxon>Geomobilimonas</taxon>
    </lineage>
</organism>
<evidence type="ECO:0000256" key="4">
    <source>
        <dbReference type="ARBA" id="ARBA00022692"/>
    </source>
</evidence>
<feature type="transmembrane region" description="Helical" evidence="7">
    <location>
        <begin position="246"/>
        <end position="266"/>
    </location>
</feature>
<dbReference type="PROSITE" id="PS50850">
    <property type="entry name" value="MFS"/>
    <property type="match status" value="1"/>
</dbReference>
<feature type="transmembrane region" description="Helical" evidence="7">
    <location>
        <begin position="74"/>
        <end position="91"/>
    </location>
</feature>
<dbReference type="Proteomes" id="UP000756860">
    <property type="component" value="Unassembled WGS sequence"/>
</dbReference>
<dbReference type="EMBL" id="JAHCVK010000001">
    <property type="protein sequence ID" value="MBT0651896.1"/>
    <property type="molecule type" value="Genomic_DNA"/>
</dbReference>
<evidence type="ECO:0000256" key="7">
    <source>
        <dbReference type="SAM" id="Phobius"/>
    </source>
</evidence>
<dbReference type="Pfam" id="PF07690">
    <property type="entry name" value="MFS_1"/>
    <property type="match status" value="1"/>
</dbReference>
<accession>A0ABS5S945</accession>
<dbReference type="Gene3D" id="1.20.1250.20">
    <property type="entry name" value="MFS general substrate transporter like domains"/>
    <property type="match status" value="2"/>
</dbReference>
<comment type="subcellular location">
    <subcellularLocation>
        <location evidence="1">Cell membrane</location>
        <topology evidence="1">Multi-pass membrane protein</topology>
    </subcellularLocation>
</comment>
<dbReference type="InterPro" id="IPR050171">
    <property type="entry name" value="MFS_Transporters"/>
</dbReference>
<dbReference type="SUPFAM" id="SSF103473">
    <property type="entry name" value="MFS general substrate transporter"/>
    <property type="match status" value="1"/>
</dbReference>
<sequence length="405" mass="42146">MHPTHRQGIQLLVCCGIGFLCFFGAYMRIPVLPLFAASLGATPSQIGMINAAFMLSAGLLAIPSGLLSDRIGQWPMLLAGLLTIACSSLLIPFCSGPLTMGGVYLLFGAGLAAFAPTMMSYVANITPPSHLGRAYSFYTTAVYLGMTVGPAVGGFLGRAWGLGRVFWASGGTVLLALPFMLAFLSRADSRPFPEREHPSVWRAVTALMGNHRFVASLVGTLGGCFGFGMFVSFLPLHARAEGLNAGHVGMVFGMQALANVLLRIPLGRLSDRLNRGTMSTWGLALLGVSLGTVGTFSGLVPLAACAAVVGAGMGVSFTALGALVAEVVSREERGLALGVYNSCIYLGMMVSSATMGGVIHHVGFGWGFAVAGGGTLLATLLFHAGFRRATRAHRARTQDSPANAP</sequence>
<feature type="transmembrane region" description="Helical" evidence="7">
    <location>
        <begin position="9"/>
        <end position="27"/>
    </location>
</feature>